<evidence type="ECO:0000259" key="5">
    <source>
        <dbReference type="PROSITE" id="PS00624"/>
    </source>
</evidence>
<keyword evidence="7" id="KW-1185">Reference proteome</keyword>
<dbReference type="PROSITE" id="PS00623">
    <property type="entry name" value="GMC_OXRED_1"/>
    <property type="match status" value="1"/>
</dbReference>
<feature type="domain" description="Glucose-methanol-choline oxidoreductase N-terminal" evidence="5">
    <location>
        <begin position="273"/>
        <end position="287"/>
    </location>
</feature>
<dbReference type="GO" id="GO:0050660">
    <property type="term" value="F:flavin adenine dinucleotide binding"/>
    <property type="evidence" value="ECO:0007669"/>
    <property type="project" value="InterPro"/>
</dbReference>
<evidence type="ECO:0000313" key="7">
    <source>
        <dbReference type="Proteomes" id="UP000829685"/>
    </source>
</evidence>
<keyword evidence="2 3" id="KW-0274">FAD</keyword>
<name>A0A9Q0AHY9_9PEZI</name>
<dbReference type="AlphaFoldDB" id="A0A9Q0AHY9"/>
<evidence type="ECO:0000256" key="1">
    <source>
        <dbReference type="ARBA" id="ARBA00010790"/>
    </source>
</evidence>
<dbReference type="Gene3D" id="3.50.50.60">
    <property type="entry name" value="FAD/NAD(P)-binding domain"/>
    <property type="match status" value="1"/>
</dbReference>
<dbReference type="Proteomes" id="UP000829685">
    <property type="component" value="Unassembled WGS sequence"/>
</dbReference>
<keyword evidence="3" id="KW-0285">Flavoprotein</keyword>
<dbReference type="OrthoDB" id="269227at2759"/>
<comment type="cofactor">
    <cofactor evidence="2">
        <name>FAD</name>
        <dbReference type="ChEBI" id="CHEBI:57692"/>
    </cofactor>
</comment>
<dbReference type="InterPro" id="IPR036188">
    <property type="entry name" value="FAD/NAD-bd_sf"/>
</dbReference>
<comment type="caution">
    <text evidence="6">The sequence shown here is derived from an EMBL/GenBank/DDBJ whole genome shotgun (WGS) entry which is preliminary data.</text>
</comment>
<dbReference type="SUPFAM" id="SSF54373">
    <property type="entry name" value="FAD-linked reductases, C-terminal domain"/>
    <property type="match status" value="1"/>
</dbReference>
<dbReference type="PANTHER" id="PTHR11552:SF210">
    <property type="entry name" value="GLUCOSE-METHANOL-CHOLINE OXIDOREDUCTASE N-TERMINAL DOMAIN-CONTAINING PROTEIN-RELATED"/>
    <property type="match status" value="1"/>
</dbReference>
<accession>A0A9Q0AHY9</accession>
<evidence type="ECO:0000256" key="2">
    <source>
        <dbReference type="PIRSR" id="PIRSR000137-2"/>
    </source>
</evidence>
<dbReference type="PANTHER" id="PTHR11552">
    <property type="entry name" value="GLUCOSE-METHANOL-CHOLINE GMC OXIDOREDUCTASE"/>
    <property type="match status" value="1"/>
</dbReference>
<proteinExistence type="inferred from homology"/>
<comment type="similarity">
    <text evidence="1 3">Belongs to the GMC oxidoreductase family.</text>
</comment>
<reference evidence="6" key="1">
    <citation type="submission" date="2021-03" db="EMBL/GenBank/DDBJ databases">
        <title>Revisited historic fungal species revealed as producer of novel bioactive compounds through whole genome sequencing and comparative genomics.</title>
        <authorList>
            <person name="Vignolle G.A."/>
            <person name="Hochenegger N."/>
            <person name="Mach R.L."/>
            <person name="Mach-Aigner A.R."/>
            <person name="Javad Rahimi M."/>
            <person name="Salim K.A."/>
            <person name="Chan C.M."/>
            <person name="Lim L.B.L."/>
            <person name="Cai F."/>
            <person name="Druzhinina I.S."/>
            <person name="U'Ren J.M."/>
            <person name="Derntl C."/>
        </authorList>
    </citation>
    <scope>NUCLEOTIDE SEQUENCE</scope>
    <source>
        <strain evidence="6">TUCIM 5799</strain>
    </source>
</reference>
<feature type="binding site" evidence="2">
    <location>
        <begin position="529"/>
        <end position="530"/>
    </location>
    <ligand>
        <name>FAD</name>
        <dbReference type="ChEBI" id="CHEBI:57692"/>
    </ligand>
</feature>
<gene>
    <name evidence="6" type="ORF">JX265_013152</name>
</gene>
<dbReference type="InterPro" id="IPR007867">
    <property type="entry name" value="GMC_OxRtase_C"/>
</dbReference>
<dbReference type="Pfam" id="PF05199">
    <property type="entry name" value="GMC_oxred_C"/>
    <property type="match status" value="1"/>
</dbReference>
<dbReference type="EMBL" id="JAFIMR010000064">
    <property type="protein sequence ID" value="KAI1851795.1"/>
    <property type="molecule type" value="Genomic_DNA"/>
</dbReference>
<feature type="binding site" evidence="2">
    <location>
        <begin position="93"/>
        <end position="96"/>
    </location>
    <ligand>
        <name>FAD</name>
        <dbReference type="ChEBI" id="CHEBI:57692"/>
    </ligand>
</feature>
<dbReference type="InterPro" id="IPR000172">
    <property type="entry name" value="GMC_OxRdtase_N"/>
</dbReference>
<dbReference type="Gene3D" id="3.30.560.10">
    <property type="entry name" value="Glucose Oxidase, domain 3"/>
    <property type="match status" value="1"/>
</dbReference>
<protein>
    <recommendedName>
        <fullName evidence="4 5">Glucose-methanol-choline oxidoreductase N-terminal domain-containing protein</fullName>
    </recommendedName>
</protein>
<evidence type="ECO:0000256" key="3">
    <source>
        <dbReference type="RuleBase" id="RU003968"/>
    </source>
</evidence>
<sequence>MAEASYDFVIIGGGVAGLVVATRLSEDPSQRVIVLEAGQDHSSDTRVKTPGFYPVLLGSELDWGFQSEAQPNLNGRSILLHQGKALGGSSAINAHVFVPPTKDLIDAWGALGNDGWNWDTFKKYFAKAYTSPSVASAAELGVSGWASKNDLAQGPLKASFSGNSSHPVRKAWIDSFSQLGHVAEHDPFLGASTGAFTCLSSIDPATRERSYAASAYYQPVKDRENLKILTGAVAEKILFDRSDANAKAKGVRYTLNGTTHEVLSTKEVIIAAGALQSPKLLEISGIGNANLLQSHGIELVKDLPAVGENLQDHPLCSISFEAVDEVDTLDALVRQEPEAIGPAMQEYATTQTGLLSSVGVYSYAYLPILDPQGKDLVKQMLLQNQPPPGNQPEMARAQAYYEVAEQALLDSGTASAAYLAILAQHNVAPPVPGKHISIGLMLSQALSRGSVHIRSKDIGAAPVIDPNYLSNPLDLEVMAQHMRYIETIASTGAFSDLLKKPLKHLDPDSRLVDVESAKKYLQSHVISMWHLGGTCAMLPQEKGGVVDSKLKVYGIDKLRVVDSSAVPLISTANLQATVYAFAERAADLIKQEYGLN</sequence>
<organism evidence="6 7">
    <name type="scientific">Neoarthrinium moseri</name>
    <dbReference type="NCBI Taxonomy" id="1658444"/>
    <lineage>
        <taxon>Eukaryota</taxon>
        <taxon>Fungi</taxon>
        <taxon>Dikarya</taxon>
        <taxon>Ascomycota</taxon>
        <taxon>Pezizomycotina</taxon>
        <taxon>Sordariomycetes</taxon>
        <taxon>Xylariomycetidae</taxon>
        <taxon>Amphisphaeriales</taxon>
        <taxon>Apiosporaceae</taxon>
        <taxon>Neoarthrinium</taxon>
    </lineage>
</organism>
<dbReference type="Pfam" id="PF00732">
    <property type="entry name" value="GMC_oxred_N"/>
    <property type="match status" value="1"/>
</dbReference>
<dbReference type="PROSITE" id="PS00624">
    <property type="entry name" value="GMC_OXRED_2"/>
    <property type="match status" value="1"/>
</dbReference>
<dbReference type="PIRSF" id="PIRSF000137">
    <property type="entry name" value="Alcohol_oxidase"/>
    <property type="match status" value="1"/>
</dbReference>
<dbReference type="SUPFAM" id="SSF51905">
    <property type="entry name" value="FAD/NAD(P)-binding domain"/>
    <property type="match status" value="1"/>
</dbReference>
<feature type="domain" description="Glucose-methanol-choline oxidoreductase N-terminal" evidence="4">
    <location>
        <begin position="83"/>
        <end position="106"/>
    </location>
</feature>
<dbReference type="GO" id="GO:0016614">
    <property type="term" value="F:oxidoreductase activity, acting on CH-OH group of donors"/>
    <property type="evidence" value="ECO:0007669"/>
    <property type="project" value="InterPro"/>
</dbReference>
<evidence type="ECO:0000313" key="6">
    <source>
        <dbReference type="EMBL" id="KAI1851795.1"/>
    </source>
</evidence>
<dbReference type="InterPro" id="IPR012132">
    <property type="entry name" value="GMC_OxRdtase"/>
</dbReference>
<evidence type="ECO:0000259" key="4">
    <source>
        <dbReference type="PROSITE" id="PS00623"/>
    </source>
</evidence>